<dbReference type="Pfam" id="PF00754">
    <property type="entry name" value="F5_F8_type_C"/>
    <property type="match status" value="1"/>
</dbReference>
<gene>
    <name evidence="3" type="primary">DDR2_1</name>
    <name evidence="3" type="ORF">OS493_002227</name>
</gene>
<evidence type="ECO:0000256" key="1">
    <source>
        <dbReference type="SAM" id="MobiDB-lite"/>
    </source>
</evidence>
<dbReference type="InterPro" id="IPR008979">
    <property type="entry name" value="Galactose-bd-like_sf"/>
</dbReference>
<evidence type="ECO:0000313" key="3">
    <source>
        <dbReference type="EMBL" id="KAJ7375454.1"/>
    </source>
</evidence>
<accession>A0A9W9Z6Q9</accession>
<comment type="caution">
    <text evidence="3">The sequence shown here is derived from an EMBL/GenBank/DDBJ whole genome shotgun (WGS) entry which is preliminary data.</text>
</comment>
<dbReference type="GO" id="GO:0004714">
    <property type="term" value="F:transmembrane receptor protein tyrosine kinase activity"/>
    <property type="evidence" value="ECO:0007669"/>
    <property type="project" value="UniProtKB-EC"/>
</dbReference>
<dbReference type="AlphaFoldDB" id="A0A9W9Z6Q9"/>
<dbReference type="Proteomes" id="UP001163046">
    <property type="component" value="Unassembled WGS sequence"/>
</dbReference>
<reference evidence="3" key="1">
    <citation type="submission" date="2023-01" db="EMBL/GenBank/DDBJ databases">
        <title>Genome assembly of the deep-sea coral Lophelia pertusa.</title>
        <authorList>
            <person name="Herrera S."/>
            <person name="Cordes E."/>
        </authorList>
    </citation>
    <scope>NUCLEOTIDE SEQUENCE</scope>
    <source>
        <strain evidence="3">USNM1676648</strain>
        <tissue evidence="3">Polyp</tissue>
    </source>
</reference>
<dbReference type="Gene3D" id="2.60.120.260">
    <property type="entry name" value="Galactose-binding domain-like"/>
    <property type="match status" value="1"/>
</dbReference>
<dbReference type="OrthoDB" id="6071166at2759"/>
<dbReference type="PROSITE" id="PS50022">
    <property type="entry name" value="FA58C_3"/>
    <property type="match status" value="1"/>
</dbReference>
<dbReference type="SUPFAM" id="SSF49785">
    <property type="entry name" value="Galactose-binding domain-like"/>
    <property type="match status" value="1"/>
</dbReference>
<sequence length="247" mass="27606">MTSGDIPHKSIKASSEKDGHPARHGRLGGDSYWCSKEEGTSYIQIHLPRKYKITAVGIHFKSKYNIRVIMLKAQVLNQWIDFHQQTPPYSGGVERIAPRRPCIAQSLRIRVIKKEPISICLRAEVYGCEIPRGCIMQGSAVFVKHSSGYQKGFVRDIYPSINLLEVFSSGQYGVPRADVILDEKPSAHELANGTLVLGKDVNSPGLIREGRLVQRGNVLCTIKTNDKEWDSSLDDVRVVKESEFCPS</sequence>
<proteinExistence type="predicted"/>
<feature type="domain" description="F5/8 type C" evidence="2">
    <location>
        <begin position="1"/>
        <end position="128"/>
    </location>
</feature>
<evidence type="ECO:0000313" key="4">
    <source>
        <dbReference type="Proteomes" id="UP001163046"/>
    </source>
</evidence>
<dbReference type="EC" id="2.7.10.1" evidence="3"/>
<dbReference type="EMBL" id="MU826826">
    <property type="protein sequence ID" value="KAJ7375454.1"/>
    <property type="molecule type" value="Genomic_DNA"/>
</dbReference>
<keyword evidence="4" id="KW-1185">Reference proteome</keyword>
<protein>
    <submittedName>
        <fullName evidence="3">DNA damage responsive protein</fullName>
        <ecNumber evidence="3">2.7.10.1</ecNumber>
    </submittedName>
</protein>
<dbReference type="InterPro" id="IPR000421">
    <property type="entry name" value="FA58C"/>
</dbReference>
<name>A0A9W9Z6Q9_9CNID</name>
<organism evidence="3 4">
    <name type="scientific">Desmophyllum pertusum</name>
    <dbReference type="NCBI Taxonomy" id="174260"/>
    <lineage>
        <taxon>Eukaryota</taxon>
        <taxon>Metazoa</taxon>
        <taxon>Cnidaria</taxon>
        <taxon>Anthozoa</taxon>
        <taxon>Hexacorallia</taxon>
        <taxon>Scleractinia</taxon>
        <taxon>Caryophylliina</taxon>
        <taxon>Caryophylliidae</taxon>
        <taxon>Desmophyllum</taxon>
    </lineage>
</organism>
<keyword evidence="3" id="KW-0808">Transferase</keyword>
<feature type="region of interest" description="Disordered" evidence="1">
    <location>
        <begin position="1"/>
        <end position="24"/>
    </location>
</feature>
<evidence type="ECO:0000259" key="2">
    <source>
        <dbReference type="PROSITE" id="PS50022"/>
    </source>
</evidence>